<comment type="caution">
    <text evidence="1">The sequence shown here is derived from an EMBL/GenBank/DDBJ whole genome shotgun (WGS) entry which is preliminary data.</text>
</comment>
<keyword evidence="2" id="KW-1185">Reference proteome</keyword>
<dbReference type="InterPro" id="IPR053161">
    <property type="entry name" value="Ulvan_degrading_GH"/>
</dbReference>
<evidence type="ECO:0000313" key="1">
    <source>
        <dbReference type="EMBL" id="MFC5403553.1"/>
    </source>
</evidence>
<keyword evidence="1" id="KW-0378">Hydrolase</keyword>
<dbReference type="Gene3D" id="2.60.120.260">
    <property type="entry name" value="Galactose-binding domain-like"/>
    <property type="match status" value="1"/>
</dbReference>
<dbReference type="PANTHER" id="PTHR36848:SF2">
    <property type="entry name" value="SECRETED PROTEIN"/>
    <property type="match status" value="1"/>
</dbReference>
<dbReference type="Pfam" id="PF17132">
    <property type="entry name" value="Glyco_hydro_106"/>
    <property type="match status" value="1"/>
</dbReference>
<sequence length="1090" mass="121227">MGTASCEWLGEYRNPSAKYRPVPFWALNGEHDAQEMKEQLKRLQVMGMGGGFFHPRPGLVNEYFSEEWFDLFAAALEEAEKQGLHLYIYDENSYPSGFGGGHVSAELPDCLSRAAVQTLYENIDAGELPYAKDHFLASPGRPIAAYAFERTPQGGMRLTKSLSGLPASEWGKYGRSFAVYDWQPAETNSWLGGFAYVDLLRPEVVRKFIELTHERYKERFGDRFGTTIPAVFTDEPEVSPGNMFRQDEVAIPFSYWFAAQFADRTGYDLIEHLPLLFQEAEDATGNLRDAREVRYDFYEIMYELWKQNYVVPLSEWCVSNGLALTGHYLEHQWPIPWVRFSPGIMSLYEYMSWPGIDFLTCSPLEQDGKDPLLVAVREAASAAHQLGKERTLCEAFGAGGFDSSTQDYKRIGDWLLVHGINFLNPHLTAGSLAGARKRDHPQSFDWRVPWQYELRQLNDYFARAQLALMQGEPDRRVLLLHPTRTSYLYPATASWNAAGQPFEEMVSGYKELLQQLSDAGIDYDLGDEEIMARHGRVADGKWTVGRVSYDEVILPAGMETIKASTLRLLAEFVEAGGTVRVLGGSLPNYVDGRKSSAVRELAERKPAGWERTSVAALIERWSAESRRSCGYALREIGLESGSAVTASVSAVSAAGASTIAVSIAPAITEVRGLGVQSRVLPGGDRLLFLAYSAPEPKRVSLALFAKMAAVRLDLLQGTAEQLASGDQELLLEQGSSHCFLLVNDASSVDRVSKRLSLATAQKRVPSRRDEEKRSLPIRRITPCDENLLMLDYADVRSRHREMKGVSVQRAGEILFRENGFDTNPWDNSVQYKRRVLERAPSLHADGFDAVFRVEAASVPSRVRLAVERAEFYRLEVNGTLIARSESDRWLDKVFGVYDLTGALVPGTNEIMLRAPLFHPLLELEPVYLLGDFTVEPVDAGFRIHAGMPALEPGDWTVQGLPFYGGQTEFELEPIVVDKEELSSARFYLQTEGLHGAAARVRANGNAQAALHMGGTGADITALLSPGANRLSVIVSATQQNVWGPHHAGQPAKIASPWMWKTGPAEGPPPGHRYAVAMCGLERVELVTLYR</sequence>
<dbReference type="Proteomes" id="UP001596113">
    <property type="component" value="Unassembled WGS sequence"/>
</dbReference>
<accession>A0ABW0HSP6</accession>
<dbReference type="EMBL" id="JBHSMI010000023">
    <property type="protein sequence ID" value="MFC5403553.1"/>
    <property type="molecule type" value="Genomic_DNA"/>
</dbReference>
<organism evidence="1 2">
    <name type="scientific">Cohnella soli</name>
    <dbReference type="NCBI Taxonomy" id="425005"/>
    <lineage>
        <taxon>Bacteria</taxon>
        <taxon>Bacillati</taxon>
        <taxon>Bacillota</taxon>
        <taxon>Bacilli</taxon>
        <taxon>Bacillales</taxon>
        <taxon>Paenibacillaceae</taxon>
        <taxon>Cohnella</taxon>
    </lineage>
</organism>
<dbReference type="RefSeq" id="WP_378133005.1">
    <property type="nucleotide sequence ID" value="NZ_JBHSMI010000023.1"/>
</dbReference>
<protein>
    <submittedName>
        <fullName evidence="1">Glycosyl hydrolase</fullName>
    </submittedName>
</protein>
<evidence type="ECO:0000313" key="2">
    <source>
        <dbReference type="Proteomes" id="UP001596113"/>
    </source>
</evidence>
<gene>
    <name evidence="1" type="ORF">ACFPOF_12495</name>
</gene>
<dbReference type="GO" id="GO:0016787">
    <property type="term" value="F:hydrolase activity"/>
    <property type="evidence" value="ECO:0007669"/>
    <property type="project" value="UniProtKB-KW"/>
</dbReference>
<reference evidence="2" key="1">
    <citation type="journal article" date="2019" name="Int. J. Syst. Evol. Microbiol.">
        <title>The Global Catalogue of Microorganisms (GCM) 10K type strain sequencing project: providing services to taxonomists for standard genome sequencing and annotation.</title>
        <authorList>
            <consortium name="The Broad Institute Genomics Platform"/>
            <consortium name="The Broad Institute Genome Sequencing Center for Infectious Disease"/>
            <person name="Wu L."/>
            <person name="Ma J."/>
        </authorList>
    </citation>
    <scope>NUCLEOTIDE SEQUENCE [LARGE SCALE GENOMIC DNA]</scope>
    <source>
        <strain evidence="2">CGMCC 1.18575</strain>
    </source>
</reference>
<dbReference type="PANTHER" id="PTHR36848">
    <property type="entry name" value="DNA-BINDING PROTEIN (PUTATIVE SECRETED PROTEIN)-RELATED"/>
    <property type="match status" value="1"/>
</dbReference>
<proteinExistence type="predicted"/>
<name>A0ABW0HSP6_9BACL</name>